<feature type="compositionally biased region" description="Polar residues" evidence="1">
    <location>
        <begin position="371"/>
        <end position="380"/>
    </location>
</feature>
<dbReference type="InParanoid" id="A0A317XTV0"/>
<dbReference type="SMART" id="SM00444">
    <property type="entry name" value="GYF"/>
    <property type="match status" value="1"/>
</dbReference>
<feature type="region of interest" description="Disordered" evidence="1">
    <location>
        <begin position="1441"/>
        <end position="1460"/>
    </location>
</feature>
<feature type="region of interest" description="Disordered" evidence="1">
    <location>
        <begin position="580"/>
        <end position="645"/>
    </location>
</feature>
<keyword evidence="4" id="KW-1185">Reference proteome</keyword>
<feature type="compositionally biased region" description="Basic and acidic residues" evidence="1">
    <location>
        <begin position="1163"/>
        <end position="1173"/>
    </location>
</feature>
<feature type="compositionally biased region" description="Low complexity" evidence="1">
    <location>
        <begin position="279"/>
        <end position="302"/>
    </location>
</feature>
<feature type="compositionally biased region" description="Low complexity" evidence="1">
    <location>
        <begin position="88"/>
        <end position="113"/>
    </location>
</feature>
<accession>A0A317XTV0</accession>
<feature type="compositionally biased region" description="Low complexity" evidence="1">
    <location>
        <begin position="25"/>
        <end position="61"/>
    </location>
</feature>
<feature type="compositionally biased region" description="Low complexity" evidence="1">
    <location>
        <begin position="1061"/>
        <end position="1073"/>
    </location>
</feature>
<evidence type="ECO:0000256" key="1">
    <source>
        <dbReference type="SAM" id="MobiDB-lite"/>
    </source>
</evidence>
<feature type="region of interest" description="Disordered" evidence="1">
    <location>
        <begin position="874"/>
        <end position="1360"/>
    </location>
</feature>
<dbReference type="Proteomes" id="UP000246740">
    <property type="component" value="Unassembled WGS sequence"/>
</dbReference>
<dbReference type="Gene3D" id="3.30.1490.40">
    <property type="match status" value="1"/>
</dbReference>
<feature type="compositionally biased region" description="Polar residues" evidence="1">
    <location>
        <begin position="1046"/>
        <end position="1060"/>
    </location>
</feature>
<feature type="compositionally biased region" description="Low complexity" evidence="1">
    <location>
        <begin position="1343"/>
        <end position="1357"/>
    </location>
</feature>
<dbReference type="Pfam" id="PF02213">
    <property type="entry name" value="GYF"/>
    <property type="match status" value="1"/>
</dbReference>
<feature type="compositionally biased region" description="Low complexity" evidence="1">
    <location>
        <begin position="610"/>
        <end position="619"/>
    </location>
</feature>
<dbReference type="PROSITE" id="PS50829">
    <property type="entry name" value="GYF"/>
    <property type="match status" value="1"/>
</dbReference>
<proteinExistence type="predicted"/>
<dbReference type="STRING" id="1882483.A0A317XTV0"/>
<protein>
    <recommendedName>
        <fullName evidence="2">GYF domain-containing protein</fullName>
    </recommendedName>
</protein>
<evidence type="ECO:0000259" key="2">
    <source>
        <dbReference type="PROSITE" id="PS50829"/>
    </source>
</evidence>
<reference evidence="3 4" key="1">
    <citation type="journal article" date="2018" name="Mol. Biol. Evol.">
        <title>Broad Genomic Sampling Reveals a Smut Pathogenic Ancestry of the Fungal Clade Ustilaginomycotina.</title>
        <authorList>
            <person name="Kijpornyongpan T."/>
            <person name="Mondo S.J."/>
            <person name="Barry K."/>
            <person name="Sandor L."/>
            <person name="Lee J."/>
            <person name="Lipzen A."/>
            <person name="Pangilinan J."/>
            <person name="LaButti K."/>
            <person name="Hainaut M."/>
            <person name="Henrissat B."/>
            <person name="Grigoriev I.V."/>
            <person name="Spatafora J.W."/>
            <person name="Aime M.C."/>
        </authorList>
    </citation>
    <scope>NUCLEOTIDE SEQUENCE [LARGE SCALE GENOMIC DNA]</scope>
    <source>
        <strain evidence="3 4">MCA 3645</strain>
    </source>
</reference>
<name>A0A317XTV0_9BASI</name>
<feature type="compositionally biased region" description="Basic residues" evidence="1">
    <location>
        <begin position="1676"/>
        <end position="1685"/>
    </location>
</feature>
<evidence type="ECO:0000313" key="4">
    <source>
        <dbReference type="Proteomes" id="UP000246740"/>
    </source>
</evidence>
<feature type="compositionally biased region" description="Polar residues" evidence="1">
    <location>
        <begin position="1208"/>
        <end position="1223"/>
    </location>
</feature>
<feature type="compositionally biased region" description="Polar residues" evidence="1">
    <location>
        <begin position="168"/>
        <end position="178"/>
    </location>
</feature>
<feature type="compositionally biased region" description="Polar residues" evidence="1">
    <location>
        <begin position="1233"/>
        <end position="1250"/>
    </location>
</feature>
<feature type="region of interest" description="Disordered" evidence="1">
    <location>
        <begin position="1402"/>
        <end position="1430"/>
    </location>
</feature>
<dbReference type="InterPro" id="IPR035445">
    <property type="entry name" value="GYF-like_dom_sf"/>
</dbReference>
<feature type="compositionally biased region" description="Basic and acidic residues" evidence="1">
    <location>
        <begin position="1284"/>
        <end position="1303"/>
    </location>
</feature>
<sequence length="1685" mass="170559">MATSMQFGPEWMRKAPNSKPGAKDSSTTTSSATSPASGPVAGNSNSSSNHANASAAPNSGSTTGGKAENGSQGGKRHGHASGGLGNLSGPAPVVSPAVSSPGAFSFAAAAAAATAQNSSDRNGHHGSSFSSTHSYDHDASATLLANGAAGGLSKDKLSREKLLSLYSSDRASKVSSAEPSPIEPIGSAAAAPERSSSTSRRKGGGSDRRPSAFSEFNSLGMGSGGGGGGPLSPGLGGISEPRGLNARSTSGGSSGGFGSAGTSNWDRADKERPGLFQRASSGAVGGIVASSTSGSRPLSPSVSRDRFGGIQGGVLSGVAPPSRSRMDSSDGGTGAGAGSTALSSAAAASSGPAPTGSDPIRSARGARGSNDENATPTLSNGPWVRAGNTVGNGAFSEAFSSNRARSKGNAGTDSVTSPTTATAAAASASGSIDVAAAPSTSSNPIVPSGNPEGLSISARFARYKDRLPGEGPIGPPSDGSIGFGKSSSTGFDRRRERGQTGHSKVGTALALDPPDSLKSPSGRDDTGAGASAAQGEQLESQDGLAVGQVSEDDNAQAGDTSLGNNDYSDLAQQASAVLGSLKLDDDDSPTFSRAADLPADDRQGNNVELSFAQQQQHAPQFPPHQPQQPQHFPPQAFSQSNLAPPQWSPENSFWLYRDMAGNVQGPFSSLLMQDWYSQRYFADDLLIKRQEDADFKPLAQVVSAIGNALSPFVVPPTGWLHSPDAQKSRFDRAMGEAPLGVGSGGPAGAEQDRFGGAFDGNRPWQQGPDVRNQQWPAQLNLGGLNNGMGPQPMSPFGRPDPFGPSQGGLDGRLRSQDEIFSMMREREMHEQRQAAASRGPGMGLGQLDAFGGVLGGGAGSTSNWGLPNGGLGQFDSSGFGGHQSPLVGDRPGFDAFGGPRPGLEQVGSPWAANRGAATPRSQFEHAAPSPFGGPRAAAHGPGQWSEQQQQQQQPQTPWSYHAMTPDTPSRQLHDFVEGFPASRSEAIKSSADPIGTPRRARSPAPQGDVGAAETASKSLDNQNKEQQRSFESAFPGPATGVEQPEQHQNNDANHHSAQTQPPVAEAASASTPAKKSKKDQQKQHPQGKETPMAGAAAVGKASQPTPSTSSPTADIDVPPPEAFNAGEPRPEEIWPQSPKAVEFASEPELSGMADLSLPAANKAGKDAKREQRSALHRQSAEAARGASAAAMSGEQQASQRGTRPGVATPTQTGAGNVRVVSQEQFRRGKEQDVSSSAHQAPLSSWLSDASGTEGPGSAAASKPAPWAAREDAAPTSSPGPSLREIQEAEARRAEARRAAEKAAVRARMVTSPSGSGSEELPTTLSWGLASAPASKNAVSLGDGSATGSGTSATPAAPVWNAGKAAPKKTLMEIQQEEQKRAEKLKAQQAAQAIAMRKGYADSAGRSASGPLHGALSTPSSGAAAAGAGGGAWSVVGASGKPNTPAAAPAPVPASPSVVRPTLSATPRTVSVGTIPSAASTVSAPSSAGGAGAWSVVGGKSTSANGSALPASPAGAARIVSQPSSSISTASRASAGAAVPQDPNAPSAEFVRYLKDNMKGLTIKPDDFIEMLMSFPLNPDEEMMAVIADTVYSYSSTLDGRRFAADFVAKRKMDVQASSAGSVSRWGSASTASGGGMGSFGIGMGGDLFKSASSTAAGGAAAASSKPESDMGGFKVVKGKNAKKRT</sequence>
<feature type="compositionally biased region" description="Low complexity" evidence="1">
    <location>
        <begin position="411"/>
        <end position="437"/>
    </location>
</feature>
<organism evidence="3 4">
    <name type="scientific">Testicularia cyperi</name>
    <dbReference type="NCBI Taxonomy" id="1882483"/>
    <lineage>
        <taxon>Eukaryota</taxon>
        <taxon>Fungi</taxon>
        <taxon>Dikarya</taxon>
        <taxon>Basidiomycota</taxon>
        <taxon>Ustilaginomycotina</taxon>
        <taxon>Ustilaginomycetes</taxon>
        <taxon>Ustilaginales</taxon>
        <taxon>Anthracoideaceae</taxon>
        <taxon>Testicularia</taxon>
    </lineage>
</organism>
<feature type="compositionally biased region" description="Low complexity" evidence="1">
    <location>
        <begin position="1180"/>
        <end position="1194"/>
    </location>
</feature>
<feature type="region of interest" description="Disordered" evidence="1">
    <location>
        <begin position="168"/>
        <end position="568"/>
    </location>
</feature>
<feature type="compositionally biased region" description="Gly residues" evidence="1">
    <location>
        <begin position="221"/>
        <end position="237"/>
    </location>
</feature>
<evidence type="ECO:0000313" key="3">
    <source>
        <dbReference type="EMBL" id="PWZ01330.1"/>
    </source>
</evidence>
<dbReference type="InterPro" id="IPR003169">
    <property type="entry name" value="GYF"/>
</dbReference>
<feature type="compositionally biased region" description="Low complexity" evidence="1">
    <location>
        <begin position="338"/>
        <end position="359"/>
    </location>
</feature>
<dbReference type="EMBL" id="KZ819190">
    <property type="protein sequence ID" value="PWZ01330.1"/>
    <property type="molecule type" value="Genomic_DNA"/>
</dbReference>
<feature type="region of interest" description="Disordered" evidence="1">
    <location>
        <begin position="1658"/>
        <end position="1685"/>
    </location>
</feature>
<feature type="compositionally biased region" description="Polar residues" evidence="1">
    <location>
        <begin position="557"/>
        <end position="568"/>
    </location>
</feature>
<dbReference type="SUPFAM" id="SSF55277">
    <property type="entry name" value="GYF domain"/>
    <property type="match status" value="1"/>
</dbReference>
<feature type="compositionally biased region" description="Low complexity" evidence="1">
    <location>
        <begin position="1255"/>
        <end position="1267"/>
    </location>
</feature>
<feature type="compositionally biased region" description="Polar residues" evidence="1">
    <location>
        <begin position="1310"/>
        <end position="1325"/>
    </location>
</feature>
<dbReference type="FunCoup" id="A0A317XTV0">
    <property type="interactions" value="252"/>
</dbReference>
<feature type="region of interest" description="Disordered" evidence="1">
    <location>
        <begin position="1"/>
        <end position="135"/>
    </location>
</feature>
<gene>
    <name evidence="3" type="ORF">BCV70DRAFT_158536</name>
</gene>
<feature type="compositionally biased region" description="Low complexity" evidence="1">
    <location>
        <begin position="627"/>
        <end position="640"/>
    </location>
</feature>
<feature type="domain" description="GYF" evidence="2">
    <location>
        <begin position="651"/>
        <end position="706"/>
    </location>
</feature>
<dbReference type="OrthoDB" id="6415790at2759"/>